<evidence type="ECO:0000313" key="1">
    <source>
        <dbReference type="EMBL" id="GIQ92419.1"/>
    </source>
</evidence>
<organism evidence="1 2">
    <name type="scientific">Kipferlia bialata</name>
    <dbReference type="NCBI Taxonomy" id="797122"/>
    <lineage>
        <taxon>Eukaryota</taxon>
        <taxon>Metamonada</taxon>
        <taxon>Carpediemonas-like organisms</taxon>
        <taxon>Kipferlia</taxon>
    </lineage>
</organism>
<comment type="caution">
    <text evidence="1">The sequence shown here is derived from an EMBL/GenBank/DDBJ whole genome shotgun (WGS) entry which is preliminary data.</text>
</comment>
<sequence>MEDLTYQGYNTLTDTRFIRAMTECELGEVFRLVRCALNSLHSQTVPLVIGDVRECNTMVRVVRPEGVCPTDPASVRGRVSAQLVDYDYSRTSQERWYDSHYNMGIDWPPELVGAARHRDTALFPLMSPGHDVHMLEAMRHRVV</sequence>
<feature type="non-terminal residue" evidence="1">
    <location>
        <position position="1"/>
    </location>
</feature>
<dbReference type="AlphaFoldDB" id="A0A9K3DEB0"/>
<gene>
    <name evidence="1" type="ORF">KIPB_016181</name>
</gene>
<reference evidence="1 2" key="1">
    <citation type="journal article" date="2018" name="PLoS ONE">
        <title>The draft genome of Kipferlia bialata reveals reductive genome evolution in fornicate parasites.</title>
        <authorList>
            <person name="Tanifuji G."/>
            <person name="Takabayashi S."/>
            <person name="Kume K."/>
            <person name="Takagi M."/>
            <person name="Nakayama T."/>
            <person name="Kamikawa R."/>
            <person name="Inagaki Y."/>
            <person name="Hashimoto T."/>
        </authorList>
    </citation>
    <scope>NUCLEOTIDE SEQUENCE [LARGE SCALE GENOMIC DNA]</scope>
    <source>
        <strain evidence="1">NY0173</strain>
    </source>
</reference>
<evidence type="ECO:0000313" key="2">
    <source>
        <dbReference type="Proteomes" id="UP000265618"/>
    </source>
</evidence>
<dbReference type="EMBL" id="BDIP01009661">
    <property type="protein sequence ID" value="GIQ92419.1"/>
    <property type="molecule type" value="Genomic_DNA"/>
</dbReference>
<proteinExistence type="predicted"/>
<accession>A0A9K3DEB0</accession>
<dbReference type="Proteomes" id="UP000265618">
    <property type="component" value="Unassembled WGS sequence"/>
</dbReference>
<protein>
    <submittedName>
        <fullName evidence="1">Uncharacterized protein</fullName>
    </submittedName>
</protein>
<keyword evidence="2" id="KW-1185">Reference proteome</keyword>
<name>A0A9K3DEB0_9EUKA</name>